<proteinExistence type="predicted"/>
<accession>A0A067M9C6</accession>
<dbReference type="OrthoDB" id="5575144at2759"/>
<reference evidence="3" key="1">
    <citation type="journal article" date="2014" name="Proc. Natl. Acad. Sci. U.S.A.">
        <title>Extensive sampling of basidiomycete genomes demonstrates inadequacy of the white-rot/brown-rot paradigm for wood decay fungi.</title>
        <authorList>
            <person name="Riley R."/>
            <person name="Salamov A.A."/>
            <person name="Brown D.W."/>
            <person name="Nagy L.G."/>
            <person name="Floudas D."/>
            <person name="Held B.W."/>
            <person name="Levasseur A."/>
            <person name="Lombard V."/>
            <person name="Morin E."/>
            <person name="Otillar R."/>
            <person name="Lindquist E.A."/>
            <person name="Sun H."/>
            <person name="LaButti K.M."/>
            <person name="Schmutz J."/>
            <person name="Jabbour D."/>
            <person name="Luo H."/>
            <person name="Baker S.E."/>
            <person name="Pisabarro A.G."/>
            <person name="Walton J.D."/>
            <person name="Blanchette R.A."/>
            <person name="Henrissat B."/>
            <person name="Martin F."/>
            <person name="Cullen D."/>
            <person name="Hibbett D.S."/>
            <person name="Grigoriev I.V."/>
        </authorList>
    </citation>
    <scope>NUCLEOTIDE SEQUENCE [LARGE SCALE GENOMIC DNA]</scope>
    <source>
        <strain evidence="3">FD-172 SS1</strain>
    </source>
</reference>
<evidence type="ECO:0000313" key="3">
    <source>
        <dbReference type="Proteomes" id="UP000027195"/>
    </source>
</evidence>
<dbReference type="AlphaFoldDB" id="A0A067M9C6"/>
<dbReference type="Proteomes" id="UP000027195">
    <property type="component" value="Unassembled WGS sequence"/>
</dbReference>
<keyword evidence="1" id="KW-0812">Transmembrane</keyword>
<feature type="transmembrane region" description="Helical" evidence="1">
    <location>
        <begin position="16"/>
        <end position="38"/>
    </location>
</feature>
<protein>
    <submittedName>
        <fullName evidence="2">Uncharacterized protein</fullName>
    </submittedName>
</protein>
<evidence type="ECO:0000256" key="1">
    <source>
        <dbReference type="SAM" id="Phobius"/>
    </source>
</evidence>
<evidence type="ECO:0000313" key="2">
    <source>
        <dbReference type="EMBL" id="KDQ12333.1"/>
    </source>
</evidence>
<dbReference type="InParanoid" id="A0A067M9C6"/>
<keyword evidence="1" id="KW-1133">Transmembrane helix</keyword>
<dbReference type="HOGENOM" id="CLU_2468752_0_0_1"/>
<name>A0A067M9C6_BOTB1</name>
<keyword evidence="3" id="KW-1185">Reference proteome</keyword>
<gene>
    <name evidence="2" type="ORF">BOTBODRAFT_421852</name>
</gene>
<sequence>MPFLSFFHGNKTKTPYIGFTSLFSTIFLPSALSLAPFLACRSSARLFSCAMHSRFFVSYYTGSTDSRLDCLITDQNALFPSRSFILYA</sequence>
<organism evidence="2 3">
    <name type="scientific">Botryobasidium botryosum (strain FD-172 SS1)</name>
    <dbReference type="NCBI Taxonomy" id="930990"/>
    <lineage>
        <taxon>Eukaryota</taxon>
        <taxon>Fungi</taxon>
        <taxon>Dikarya</taxon>
        <taxon>Basidiomycota</taxon>
        <taxon>Agaricomycotina</taxon>
        <taxon>Agaricomycetes</taxon>
        <taxon>Cantharellales</taxon>
        <taxon>Botryobasidiaceae</taxon>
        <taxon>Botryobasidium</taxon>
    </lineage>
</organism>
<keyword evidence="1" id="KW-0472">Membrane</keyword>
<dbReference type="EMBL" id="KL198051">
    <property type="protein sequence ID" value="KDQ12333.1"/>
    <property type="molecule type" value="Genomic_DNA"/>
</dbReference>